<comment type="caution">
    <text evidence="2">The sequence shown here is derived from an EMBL/GenBank/DDBJ whole genome shotgun (WGS) entry which is preliminary data.</text>
</comment>
<evidence type="ECO:0000313" key="2">
    <source>
        <dbReference type="EMBL" id="MBW8481066.1"/>
    </source>
</evidence>
<reference evidence="2 3" key="1">
    <citation type="submission" date="2021-07" db="EMBL/GenBank/DDBJ databases">
        <title>Actinomadura sp. PM05-2 isolated from lichen.</title>
        <authorList>
            <person name="Somphong A."/>
            <person name="Phongsopitanun W."/>
            <person name="Tanasupawat S."/>
            <person name="Peongsungnone V."/>
        </authorList>
    </citation>
    <scope>NUCLEOTIDE SEQUENCE [LARGE SCALE GENOMIC DNA]</scope>
    <source>
        <strain evidence="2 3">PM05-2</strain>
    </source>
</reference>
<dbReference type="PROSITE" id="PS51257">
    <property type="entry name" value="PROKAR_LIPOPROTEIN"/>
    <property type="match status" value="1"/>
</dbReference>
<dbReference type="RefSeq" id="WP_220162490.1">
    <property type="nucleotide sequence ID" value="NZ_JAIBOA010000001.1"/>
</dbReference>
<accession>A0ABS7FL28</accession>
<evidence type="ECO:0000313" key="3">
    <source>
        <dbReference type="Proteomes" id="UP000774570"/>
    </source>
</evidence>
<gene>
    <name evidence="2" type="ORF">K1Y72_01700</name>
</gene>
<protein>
    <submittedName>
        <fullName evidence="2">Uncharacterized protein</fullName>
    </submittedName>
</protein>
<proteinExistence type="predicted"/>
<organism evidence="2 3">
    <name type="scientific">Actinomadura parmotrematis</name>
    <dbReference type="NCBI Taxonomy" id="2864039"/>
    <lineage>
        <taxon>Bacteria</taxon>
        <taxon>Bacillati</taxon>
        <taxon>Actinomycetota</taxon>
        <taxon>Actinomycetes</taxon>
        <taxon>Streptosporangiales</taxon>
        <taxon>Thermomonosporaceae</taxon>
        <taxon>Actinomadura</taxon>
    </lineage>
</organism>
<dbReference type="Proteomes" id="UP000774570">
    <property type="component" value="Unassembled WGS sequence"/>
</dbReference>
<dbReference type="EMBL" id="JAIBOA010000001">
    <property type="protein sequence ID" value="MBW8481066.1"/>
    <property type="molecule type" value="Genomic_DNA"/>
</dbReference>
<evidence type="ECO:0000256" key="1">
    <source>
        <dbReference type="SAM" id="SignalP"/>
    </source>
</evidence>
<sequence>MTISTPRRLAVLALALLPLSAAAACGGEHSSTRCGGNACTVTFDRGVDASASILGVKAELVGVQNQTVTVRIAGQRVDVPVGASEEVAGFGVAAQSVTKDHVVVRITAPN</sequence>
<keyword evidence="3" id="KW-1185">Reference proteome</keyword>
<name>A0ABS7FL28_9ACTN</name>
<keyword evidence="1" id="KW-0732">Signal</keyword>
<feature type="chain" id="PRO_5047134071" evidence="1">
    <location>
        <begin position="24"/>
        <end position="110"/>
    </location>
</feature>
<feature type="signal peptide" evidence="1">
    <location>
        <begin position="1"/>
        <end position="23"/>
    </location>
</feature>